<protein>
    <recommendedName>
        <fullName evidence="4">RRM domain-containing protein</fullName>
    </recommendedName>
</protein>
<gene>
    <name evidence="5" type="ORF">JKP88DRAFT_224660</name>
</gene>
<dbReference type="GO" id="GO:0003723">
    <property type="term" value="F:RNA binding"/>
    <property type="evidence" value="ECO:0007669"/>
    <property type="project" value="UniProtKB-UniRule"/>
</dbReference>
<accession>A0A836CBK2</accession>
<comment type="caution">
    <text evidence="5">The sequence shown here is derived from an EMBL/GenBank/DDBJ whole genome shotgun (WGS) entry which is preliminary data.</text>
</comment>
<evidence type="ECO:0000313" key="6">
    <source>
        <dbReference type="Proteomes" id="UP000664859"/>
    </source>
</evidence>
<reference evidence="5" key="1">
    <citation type="submission" date="2021-02" db="EMBL/GenBank/DDBJ databases">
        <title>First Annotated Genome of the Yellow-green Alga Tribonema minus.</title>
        <authorList>
            <person name="Mahan K.M."/>
        </authorList>
    </citation>
    <scope>NUCLEOTIDE SEQUENCE</scope>
    <source>
        <strain evidence="5">UTEX B ZZ1240</strain>
    </source>
</reference>
<evidence type="ECO:0000256" key="2">
    <source>
        <dbReference type="PROSITE-ProRule" id="PRU00176"/>
    </source>
</evidence>
<keyword evidence="6" id="KW-1185">Reference proteome</keyword>
<name>A0A836CBK2_9STRA</name>
<proteinExistence type="predicted"/>
<dbReference type="AlphaFoldDB" id="A0A836CBK2"/>
<feature type="domain" description="RRM" evidence="4">
    <location>
        <begin position="5"/>
        <end position="85"/>
    </location>
</feature>
<dbReference type="Proteomes" id="UP000664859">
    <property type="component" value="Unassembled WGS sequence"/>
</dbReference>
<feature type="region of interest" description="Disordered" evidence="3">
    <location>
        <begin position="84"/>
        <end position="123"/>
    </location>
</feature>
<dbReference type="SUPFAM" id="SSF54928">
    <property type="entry name" value="RNA-binding domain, RBD"/>
    <property type="match status" value="1"/>
</dbReference>
<dbReference type="Pfam" id="PF00076">
    <property type="entry name" value="RRM_1"/>
    <property type="match status" value="1"/>
</dbReference>
<evidence type="ECO:0000259" key="4">
    <source>
        <dbReference type="PROSITE" id="PS50102"/>
    </source>
</evidence>
<dbReference type="PROSITE" id="PS50102">
    <property type="entry name" value="RRM"/>
    <property type="match status" value="1"/>
</dbReference>
<dbReference type="InterPro" id="IPR035979">
    <property type="entry name" value="RBD_domain_sf"/>
</dbReference>
<organism evidence="5 6">
    <name type="scientific">Tribonema minus</name>
    <dbReference type="NCBI Taxonomy" id="303371"/>
    <lineage>
        <taxon>Eukaryota</taxon>
        <taxon>Sar</taxon>
        <taxon>Stramenopiles</taxon>
        <taxon>Ochrophyta</taxon>
        <taxon>PX clade</taxon>
        <taxon>Xanthophyceae</taxon>
        <taxon>Tribonematales</taxon>
        <taxon>Tribonemataceae</taxon>
        <taxon>Tribonema</taxon>
    </lineage>
</organism>
<dbReference type="OrthoDB" id="1875751at2759"/>
<dbReference type="InterPro" id="IPR012677">
    <property type="entry name" value="Nucleotide-bd_a/b_plait_sf"/>
</dbReference>
<feature type="compositionally biased region" description="Pro residues" evidence="3">
    <location>
        <begin position="113"/>
        <end position="123"/>
    </location>
</feature>
<dbReference type="EMBL" id="JAFCMP010000501">
    <property type="protein sequence ID" value="KAG5179063.1"/>
    <property type="molecule type" value="Genomic_DNA"/>
</dbReference>
<evidence type="ECO:0000256" key="3">
    <source>
        <dbReference type="SAM" id="MobiDB-lite"/>
    </source>
</evidence>
<evidence type="ECO:0000313" key="5">
    <source>
        <dbReference type="EMBL" id="KAG5179063.1"/>
    </source>
</evidence>
<keyword evidence="1 2" id="KW-0694">RNA-binding</keyword>
<dbReference type="InterPro" id="IPR000504">
    <property type="entry name" value="RRM_dom"/>
</dbReference>
<sequence>MDEPMEVFVGGLRELGDSVDEQELRDHFGAFGEVLKLELTRDRRRHDQRGFCFVTFAHKSAALACLEHEEHTIRGMRIAVERAIRDTGAGKANGKKRTRRSRRPARDANLPPRAAPPPALQCPPPHVPFLGRAPISEPPSAPLQRQSSGMGMMWPFRPHVADTRYVLPSTQPATPITGPHDGDVWGFDVGADTVHAPVPPATPASGGRFLLHRFASASNVIAPSKLETMTGGYSTASNTPNPAATPSSGWRFGSRAVEPSTPVYPQPSPMFFQHDRVAPSPRHHRRHFG</sequence>
<evidence type="ECO:0000256" key="1">
    <source>
        <dbReference type="ARBA" id="ARBA00022884"/>
    </source>
</evidence>
<dbReference type="Gene3D" id="3.30.70.330">
    <property type="match status" value="1"/>
</dbReference>
<dbReference type="InterPro" id="IPR052462">
    <property type="entry name" value="SLIRP/GR-RBP-like"/>
</dbReference>
<dbReference type="PANTHER" id="PTHR48027">
    <property type="entry name" value="HETEROGENEOUS NUCLEAR RIBONUCLEOPROTEIN 87F-RELATED"/>
    <property type="match status" value="1"/>
</dbReference>
<dbReference type="SMART" id="SM00360">
    <property type="entry name" value="RRM"/>
    <property type="match status" value="1"/>
</dbReference>
<feature type="compositionally biased region" description="Basic residues" evidence="3">
    <location>
        <begin position="93"/>
        <end position="103"/>
    </location>
</feature>